<dbReference type="AlphaFoldDB" id="A0A1Y2CB02"/>
<keyword evidence="1" id="KW-0472">Membrane</keyword>
<dbReference type="EMBL" id="MCGO01000023">
    <property type="protein sequence ID" value="ORY44077.1"/>
    <property type="molecule type" value="Genomic_DNA"/>
</dbReference>
<keyword evidence="1" id="KW-0812">Transmembrane</keyword>
<evidence type="ECO:0000313" key="3">
    <source>
        <dbReference type="Proteomes" id="UP000193642"/>
    </source>
</evidence>
<accession>A0A1Y2CB02</accession>
<gene>
    <name evidence="2" type="ORF">BCR33DRAFT_766231</name>
</gene>
<name>A0A1Y2CB02_9FUNG</name>
<protein>
    <submittedName>
        <fullName evidence="2">Uncharacterized protein</fullName>
    </submittedName>
</protein>
<feature type="transmembrane region" description="Helical" evidence="1">
    <location>
        <begin position="317"/>
        <end position="339"/>
    </location>
</feature>
<sequence>MEDLVSDQIFGIINDAASSLQELTALQATYFRQNKWSQSTPDRATSTLTSMLTILDRNRKQTSDIYYYTYPSGTMFGYVYPDDDVTRPVQMVTQDSKTLAMSFWMCDPTGLPIAPPVFSFPGTNITEALLPGGSFKANIDYSNKTWSGFTSIFVASGQLLKSSLQIAVNPVTKTMGFVSGRLSKIANAIPYPLFAGFLDVNSGSLVASSDPSITFLTSDGLGILPLTAVNNSFAQDLSIYFLSSYPANNSQSQMVKFVATMDQAKRVKMYVDRNVNGENWMLELKVMSLLGQRFIFAVYMNVDFVESDIKTSGQRTGFMMLGIILAFLLLGGLFSWTIASQLGLVAKQIDLLKQLKFSEVLDREDGVKGRSFIFELADLQQAFFEMATAFAQSLKASMSVRGVTQSSQAAKKSDVASSVV</sequence>
<reference evidence="2 3" key="1">
    <citation type="submission" date="2016-07" db="EMBL/GenBank/DDBJ databases">
        <title>Pervasive Adenine N6-methylation of Active Genes in Fungi.</title>
        <authorList>
            <consortium name="DOE Joint Genome Institute"/>
            <person name="Mondo S.J."/>
            <person name="Dannebaum R.O."/>
            <person name="Kuo R.C."/>
            <person name="Labutti K."/>
            <person name="Haridas S."/>
            <person name="Kuo A."/>
            <person name="Salamov A."/>
            <person name="Ahrendt S.R."/>
            <person name="Lipzen A."/>
            <person name="Sullivan W."/>
            <person name="Andreopoulos W.B."/>
            <person name="Clum A."/>
            <person name="Lindquist E."/>
            <person name="Daum C."/>
            <person name="Ramamoorthy G.K."/>
            <person name="Gryganskyi A."/>
            <person name="Culley D."/>
            <person name="Magnuson J.K."/>
            <person name="James T.Y."/>
            <person name="O'Malley M.A."/>
            <person name="Stajich J.E."/>
            <person name="Spatafora J.W."/>
            <person name="Visel A."/>
            <person name="Grigoriev I.V."/>
        </authorList>
    </citation>
    <scope>NUCLEOTIDE SEQUENCE [LARGE SCALE GENOMIC DNA]</scope>
    <source>
        <strain evidence="2 3">JEL800</strain>
    </source>
</reference>
<keyword evidence="3" id="KW-1185">Reference proteome</keyword>
<dbReference type="OrthoDB" id="2134330at2759"/>
<evidence type="ECO:0000313" key="2">
    <source>
        <dbReference type="EMBL" id="ORY44077.1"/>
    </source>
</evidence>
<keyword evidence="1" id="KW-1133">Transmembrane helix</keyword>
<evidence type="ECO:0000256" key="1">
    <source>
        <dbReference type="SAM" id="Phobius"/>
    </source>
</evidence>
<comment type="caution">
    <text evidence="2">The sequence shown here is derived from an EMBL/GenBank/DDBJ whole genome shotgun (WGS) entry which is preliminary data.</text>
</comment>
<organism evidence="2 3">
    <name type="scientific">Rhizoclosmatium globosum</name>
    <dbReference type="NCBI Taxonomy" id="329046"/>
    <lineage>
        <taxon>Eukaryota</taxon>
        <taxon>Fungi</taxon>
        <taxon>Fungi incertae sedis</taxon>
        <taxon>Chytridiomycota</taxon>
        <taxon>Chytridiomycota incertae sedis</taxon>
        <taxon>Chytridiomycetes</taxon>
        <taxon>Chytridiales</taxon>
        <taxon>Chytriomycetaceae</taxon>
        <taxon>Rhizoclosmatium</taxon>
    </lineage>
</organism>
<dbReference type="Proteomes" id="UP000193642">
    <property type="component" value="Unassembled WGS sequence"/>
</dbReference>
<proteinExistence type="predicted"/>